<proteinExistence type="predicted"/>
<keyword evidence="2" id="KW-1185">Reference proteome</keyword>
<dbReference type="AlphaFoldDB" id="A0A8J2NUZ1"/>
<dbReference type="GO" id="GO:0016705">
    <property type="term" value="F:oxidoreductase activity, acting on paired donors, with incorporation or reduction of molecular oxygen"/>
    <property type="evidence" value="ECO:0007669"/>
    <property type="project" value="InterPro"/>
</dbReference>
<sequence>MPGKLLGNILENKSIVFGDGNPEIKRSISSALAKFGKAKAVYAFSADSSFFGRQSLLLMVPYMSKIMLSRIEYTKNMVLRLAQVMRKVIEEHESTRENLETRSITDIFLTQKEQEDLNCNTICDENPIRNSLHLVYTGLFMAAVDSTSTAL</sequence>
<protein>
    <submittedName>
        <fullName evidence="1">Uncharacterized protein</fullName>
    </submittedName>
</protein>
<comment type="caution">
    <text evidence="1">The sequence shown here is derived from an EMBL/GenBank/DDBJ whole genome shotgun (WGS) entry which is preliminary data.</text>
</comment>
<evidence type="ECO:0000313" key="2">
    <source>
        <dbReference type="Proteomes" id="UP000708208"/>
    </source>
</evidence>
<name>A0A8J2NUZ1_9HEXA</name>
<gene>
    <name evidence="1" type="ORF">AFUS01_LOCUS5074</name>
</gene>
<dbReference type="EMBL" id="CAJVCH010032138">
    <property type="protein sequence ID" value="CAG7711103.1"/>
    <property type="molecule type" value="Genomic_DNA"/>
</dbReference>
<dbReference type="GO" id="GO:0020037">
    <property type="term" value="F:heme binding"/>
    <property type="evidence" value="ECO:0007669"/>
    <property type="project" value="InterPro"/>
</dbReference>
<accession>A0A8J2NUZ1</accession>
<reference evidence="1" key="1">
    <citation type="submission" date="2021-06" db="EMBL/GenBank/DDBJ databases">
        <authorList>
            <person name="Hodson N. C."/>
            <person name="Mongue J. A."/>
            <person name="Jaron S. K."/>
        </authorList>
    </citation>
    <scope>NUCLEOTIDE SEQUENCE</scope>
</reference>
<dbReference type="GO" id="GO:0004497">
    <property type="term" value="F:monooxygenase activity"/>
    <property type="evidence" value="ECO:0007669"/>
    <property type="project" value="InterPro"/>
</dbReference>
<dbReference type="Pfam" id="PF00067">
    <property type="entry name" value="p450"/>
    <property type="match status" value="1"/>
</dbReference>
<organism evidence="1 2">
    <name type="scientific">Allacma fusca</name>
    <dbReference type="NCBI Taxonomy" id="39272"/>
    <lineage>
        <taxon>Eukaryota</taxon>
        <taxon>Metazoa</taxon>
        <taxon>Ecdysozoa</taxon>
        <taxon>Arthropoda</taxon>
        <taxon>Hexapoda</taxon>
        <taxon>Collembola</taxon>
        <taxon>Symphypleona</taxon>
        <taxon>Sminthuridae</taxon>
        <taxon>Allacma</taxon>
    </lineage>
</organism>
<dbReference type="GO" id="GO:0005506">
    <property type="term" value="F:iron ion binding"/>
    <property type="evidence" value="ECO:0007669"/>
    <property type="project" value="InterPro"/>
</dbReference>
<evidence type="ECO:0000313" key="1">
    <source>
        <dbReference type="EMBL" id="CAG7711103.1"/>
    </source>
</evidence>
<feature type="non-terminal residue" evidence="1">
    <location>
        <position position="1"/>
    </location>
</feature>
<dbReference type="InterPro" id="IPR001128">
    <property type="entry name" value="Cyt_P450"/>
</dbReference>
<dbReference type="Proteomes" id="UP000708208">
    <property type="component" value="Unassembled WGS sequence"/>
</dbReference>